<proteinExistence type="predicted"/>
<feature type="compositionally biased region" description="Basic and acidic residues" evidence="1">
    <location>
        <begin position="134"/>
        <end position="154"/>
    </location>
</feature>
<evidence type="ECO:0000256" key="1">
    <source>
        <dbReference type="SAM" id="MobiDB-lite"/>
    </source>
</evidence>
<dbReference type="OrthoDB" id="103502at2759"/>
<dbReference type="AlphaFoldDB" id="A0A225UL95"/>
<dbReference type="EMBL" id="NBNE01015507">
    <property type="protein sequence ID" value="OWY93753.1"/>
    <property type="molecule type" value="Genomic_DNA"/>
</dbReference>
<reference evidence="3" key="1">
    <citation type="submission" date="2017-03" db="EMBL/GenBank/DDBJ databases">
        <title>Phytopthora megakarya and P. palmivora, two closely related causual agents of cacao black pod achieved similar genome size and gene model numbers by different mechanisms.</title>
        <authorList>
            <person name="Ali S."/>
            <person name="Shao J."/>
            <person name="Larry D.J."/>
            <person name="Kronmiller B."/>
            <person name="Shen D."/>
            <person name="Strem M.D."/>
            <person name="Melnick R.L."/>
            <person name="Guiltinan M.J."/>
            <person name="Tyler B.M."/>
            <person name="Meinhardt L.W."/>
            <person name="Bailey B.A."/>
        </authorList>
    </citation>
    <scope>NUCLEOTIDE SEQUENCE [LARGE SCALE GENOMIC DNA]</scope>
    <source>
        <strain evidence="3">zdho120</strain>
    </source>
</reference>
<dbReference type="STRING" id="4795.A0A225UL95"/>
<evidence type="ECO:0000313" key="2">
    <source>
        <dbReference type="EMBL" id="OWY93753.1"/>
    </source>
</evidence>
<evidence type="ECO:0000313" key="3">
    <source>
        <dbReference type="Proteomes" id="UP000198211"/>
    </source>
</evidence>
<organism evidence="2 3">
    <name type="scientific">Phytophthora megakarya</name>
    <dbReference type="NCBI Taxonomy" id="4795"/>
    <lineage>
        <taxon>Eukaryota</taxon>
        <taxon>Sar</taxon>
        <taxon>Stramenopiles</taxon>
        <taxon>Oomycota</taxon>
        <taxon>Peronosporomycetes</taxon>
        <taxon>Peronosporales</taxon>
        <taxon>Peronosporaceae</taxon>
        <taxon>Phytophthora</taxon>
    </lineage>
</organism>
<keyword evidence="3" id="KW-1185">Reference proteome</keyword>
<protein>
    <submittedName>
        <fullName evidence="2">Uncharacterized protein</fullName>
    </submittedName>
</protein>
<feature type="region of interest" description="Disordered" evidence="1">
    <location>
        <begin position="129"/>
        <end position="154"/>
    </location>
</feature>
<gene>
    <name evidence="2" type="ORF">PHMEG_00036730</name>
</gene>
<sequence length="154" mass="17478">MGKSTDRATTEEEFVKLEQVLNQTADDTSNCLKLLKKHLNEYDSRNGNHFVNTAYSYMRSDMRTVKDTSMDLKHVAHQINQSHKPSKTEITSARNMMNATAKTMETLKITAHNYDKENGQRAGVKGKIAAAVGGHHDDKDEKHLEKHHEKDDRG</sequence>
<accession>A0A225UL95</accession>
<comment type="caution">
    <text evidence="2">The sequence shown here is derived from an EMBL/GenBank/DDBJ whole genome shotgun (WGS) entry which is preliminary data.</text>
</comment>
<name>A0A225UL95_9STRA</name>
<feature type="non-terminal residue" evidence="2">
    <location>
        <position position="154"/>
    </location>
</feature>
<dbReference type="Proteomes" id="UP000198211">
    <property type="component" value="Unassembled WGS sequence"/>
</dbReference>